<keyword evidence="2" id="KW-0285">Flavoprotein</keyword>
<dbReference type="GO" id="GO:0050660">
    <property type="term" value="F:flavin adenine dinucleotide binding"/>
    <property type="evidence" value="ECO:0007669"/>
    <property type="project" value="TreeGrafter"/>
</dbReference>
<dbReference type="SUPFAM" id="SSF51905">
    <property type="entry name" value="FAD/NAD(P)-binding domain"/>
    <property type="match status" value="1"/>
</dbReference>
<dbReference type="OrthoDB" id="202203at2759"/>
<proteinExistence type="inferred from homology"/>
<organism evidence="6 7">
    <name type="scientific">Lophium mytilinum</name>
    <dbReference type="NCBI Taxonomy" id="390894"/>
    <lineage>
        <taxon>Eukaryota</taxon>
        <taxon>Fungi</taxon>
        <taxon>Dikarya</taxon>
        <taxon>Ascomycota</taxon>
        <taxon>Pezizomycotina</taxon>
        <taxon>Dothideomycetes</taxon>
        <taxon>Pleosporomycetidae</taxon>
        <taxon>Mytilinidiales</taxon>
        <taxon>Mytilinidiaceae</taxon>
        <taxon>Lophium</taxon>
    </lineage>
</organism>
<dbReference type="Proteomes" id="UP000799750">
    <property type="component" value="Unassembled WGS sequence"/>
</dbReference>
<evidence type="ECO:0000259" key="5">
    <source>
        <dbReference type="Pfam" id="PF07992"/>
    </source>
</evidence>
<dbReference type="PRINTS" id="PR00368">
    <property type="entry name" value="FADPNR"/>
</dbReference>
<dbReference type="PRINTS" id="PR00411">
    <property type="entry name" value="PNDRDTASEI"/>
</dbReference>
<feature type="domain" description="FAD/NAD(P)-binding" evidence="5">
    <location>
        <begin position="5"/>
        <end position="306"/>
    </location>
</feature>
<comment type="similarity">
    <text evidence="1">Belongs to the FAD-dependent oxidoreductase family.</text>
</comment>
<evidence type="ECO:0000313" key="7">
    <source>
        <dbReference type="Proteomes" id="UP000799750"/>
    </source>
</evidence>
<keyword evidence="4" id="KW-0560">Oxidoreductase</keyword>
<dbReference type="InterPro" id="IPR023753">
    <property type="entry name" value="FAD/NAD-binding_dom"/>
</dbReference>
<dbReference type="GO" id="GO:0004174">
    <property type="term" value="F:electron-transferring-flavoprotein dehydrogenase activity"/>
    <property type="evidence" value="ECO:0007669"/>
    <property type="project" value="TreeGrafter"/>
</dbReference>
<dbReference type="PANTHER" id="PTHR43735">
    <property type="entry name" value="APOPTOSIS-INDUCING FACTOR 1"/>
    <property type="match status" value="1"/>
</dbReference>
<dbReference type="EMBL" id="MU004184">
    <property type="protein sequence ID" value="KAF2499440.1"/>
    <property type="molecule type" value="Genomic_DNA"/>
</dbReference>
<reference evidence="6" key="1">
    <citation type="journal article" date="2020" name="Stud. Mycol.">
        <title>101 Dothideomycetes genomes: a test case for predicting lifestyles and emergence of pathogens.</title>
        <authorList>
            <person name="Haridas S."/>
            <person name="Albert R."/>
            <person name="Binder M."/>
            <person name="Bloem J."/>
            <person name="Labutti K."/>
            <person name="Salamov A."/>
            <person name="Andreopoulos B."/>
            <person name="Baker S."/>
            <person name="Barry K."/>
            <person name="Bills G."/>
            <person name="Bluhm B."/>
            <person name="Cannon C."/>
            <person name="Castanera R."/>
            <person name="Culley D."/>
            <person name="Daum C."/>
            <person name="Ezra D."/>
            <person name="Gonzalez J."/>
            <person name="Henrissat B."/>
            <person name="Kuo A."/>
            <person name="Liang C."/>
            <person name="Lipzen A."/>
            <person name="Lutzoni F."/>
            <person name="Magnuson J."/>
            <person name="Mondo S."/>
            <person name="Nolan M."/>
            <person name="Ohm R."/>
            <person name="Pangilinan J."/>
            <person name="Park H.-J."/>
            <person name="Ramirez L."/>
            <person name="Alfaro M."/>
            <person name="Sun H."/>
            <person name="Tritt A."/>
            <person name="Yoshinaga Y."/>
            <person name="Zwiers L.-H."/>
            <person name="Turgeon B."/>
            <person name="Goodwin S."/>
            <person name="Spatafora J."/>
            <person name="Crous P."/>
            <person name="Grigoriev I."/>
        </authorList>
    </citation>
    <scope>NUCLEOTIDE SEQUENCE</scope>
    <source>
        <strain evidence="6">CBS 269.34</strain>
    </source>
</reference>
<sequence>MSARTVLVIGGSWAGISTSHYALKHILPTLPKDDNFTYNVTMVTPSEEFYWRVAGPRACLSGEALPESKYLYPIKKEFAKYGDSFKFVKGTATALDTAARTVTVSTGGAPESIPYYALILAVGTHTPAPFLSLQTDSDAVKTDLDNFRKALPNAKTIVIGGGGPVGVEVAGEIAEYLNGTAGWFAPAKPAHPKAQLTLVCADKKLLPVLREALAKTAEKYLNRVGCDVVYGTRVESTTQTADGKTTVSLSGGKTLETDLYIDATGARPNTGFLPKTILNEKGYVDSDKTLRVTAAGERVYVLGDCGSYTRGGIIDMWDALPVVVANLKKDLSGAEVPDKEYKANLTETQVVPVGKSKGVGAFAGWKLPSMMVVMIKGKDYMANLAPPIVSGKQWDKAFK</sequence>
<name>A0A6A6R6D5_9PEZI</name>
<dbReference type="GO" id="GO:0005737">
    <property type="term" value="C:cytoplasm"/>
    <property type="evidence" value="ECO:0007669"/>
    <property type="project" value="TreeGrafter"/>
</dbReference>
<evidence type="ECO:0000256" key="1">
    <source>
        <dbReference type="ARBA" id="ARBA00006442"/>
    </source>
</evidence>
<evidence type="ECO:0000256" key="3">
    <source>
        <dbReference type="ARBA" id="ARBA00022827"/>
    </source>
</evidence>
<protein>
    <submittedName>
        <fullName evidence="6">FAD/NAD(P)-binding domain-containing protein</fullName>
    </submittedName>
</protein>
<evidence type="ECO:0000256" key="4">
    <source>
        <dbReference type="ARBA" id="ARBA00023002"/>
    </source>
</evidence>
<evidence type="ECO:0000256" key="2">
    <source>
        <dbReference type="ARBA" id="ARBA00022630"/>
    </source>
</evidence>
<accession>A0A6A6R6D5</accession>
<dbReference type="Pfam" id="PF07992">
    <property type="entry name" value="Pyr_redox_2"/>
    <property type="match status" value="1"/>
</dbReference>
<dbReference type="PANTHER" id="PTHR43735:SF3">
    <property type="entry name" value="FERROPTOSIS SUPPRESSOR PROTEIN 1"/>
    <property type="match status" value="1"/>
</dbReference>
<keyword evidence="7" id="KW-1185">Reference proteome</keyword>
<dbReference type="Gene3D" id="3.50.50.100">
    <property type="match status" value="1"/>
</dbReference>
<evidence type="ECO:0000313" key="6">
    <source>
        <dbReference type="EMBL" id="KAF2499440.1"/>
    </source>
</evidence>
<dbReference type="AlphaFoldDB" id="A0A6A6R6D5"/>
<gene>
    <name evidence="6" type="ORF">BU16DRAFT_454576</name>
</gene>
<dbReference type="InterPro" id="IPR036188">
    <property type="entry name" value="FAD/NAD-bd_sf"/>
</dbReference>
<keyword evidence="3" id="KW-0274">FAD</keyword>